<dbReference type="EMBL" id="WIQZ01000188">
    <property type="protein sequence ID" value="KAF3119120.1"/>
    <property type="molecule type" value="Genomic_DNA"/>
</dbReference>
<feature type="region of interest" description="Disordered" evidence="2">
    <location>
        <begin position="1"/>
        <end position="134"/>
    </location>
</feature>
<protein>
    <recommendedName>
        <fullName evidence="5">SWI5-dependent HO expression protein 3</fullName>
    </recommendedName>
</protein>
<reference evidence="3 4" key="1">
    <citation type="submission" date="2019-06" db="EMBL/GenBank/DDBJ databases">
        <authorList>
            <person name="Palmer J.M."/>
        </authorList>
    </citation>
    <scope>NUCLEOTIDE SEQUENCE [LARGE SCALE GENOMIC DNA]</scope>
    <source>
        <strain evidence="3 4">TWF703</strain>
    </source>
</reference>
<feature type="compositionally biased region" description="Basic and acidic residues" evidence="2">
    <location>
        <begin position="61"/>
        <end position="98"/>
    </location>
</feature>
<evidence type="ECO:0008006" key="5">
    <source>
        <dbReference type="Google" id="ProtNLM"/>
    </source>
</evidence>
<comment type="caution">
    <text evidence="3">The sequence shown here is derived from an EMBL/GenBank/DDBJ whole genome shotgun (WGS) entry which is preliminary data.</text>
</comment>
<gene>
    <name evidence="3" type="ORF">TWF703_003626</name>
</gene>
<feature type="coiled-coil region" evidence="1">
    <location>
        <begin position="206"/>
        <end position="279"/>
    </location>
</feature>
<name>A0A7C8NIQ7_ORBOL</name>
<dbReference type="Proteomes" id="UP000480548">
    <property type="component" value="Unassembled WGS sequence"/>
</dbReference>
<feature type="coiled-coil region" evidence="1">
    <location>
        <begin position="135"/>
        <end position="162"/>
    </location>
</feature>
<evidence type="ECO:0000313" key="4">
    <source>
        <dbReference type="Proteomes" id="UP000480548"/>
    </source>
</evidence>
<evidence type="ECO:0000256" key="1">
    <source>
        <dbReference type="SAM" id="Coils"/>
    </source>
</evidence>
<organism evidence="3 4">
    <name type="scientific">Orbilia oligospora</name>
    <name type="common">Nematode-trapping fungus</name>
    <name type="synonym">Arthrobotrys oligospora</name>
    <dbReference type="NCBI Taxonomy" id="2813651"/>
    <lineage>
        <taxon>Eukaryota</taxon>
        <taxon>Fungi</taxon>
        <taxon>Dikarya</taxon>
        <taxon>Ascomycota</taxon>
        <taxon>Pezizomycotina</taxon>
        <taxon>Orbiliomycetes</taxon>
        <taxon>Orbiliales</taxon>
        <taxon>Orbiliaceae</taxon>
        <taxon>Orbilia</taxon>
    </lineage>
</organism>
<proteinExistence type="predicted"/>
<evidence type="ECO:0000313" key="3">
    <source>
        <dbReference type="EMBL" id="KAF3119120.1"/>
    </source>
</evidence>
<evidence type="ECO:0000256" key="2">
    <source>
        <dbReference type="SAM" id="MobiDB-lite"/>
    </source>
</evidence>
<dbReference type="AlphaFoldDB" id="A0A7C8NIQ7"/>
<accession>A0A7C8NIQ7</accession>
<feature type="compositionally biased region" description="Polar residues" evidence="2">
    <location>
        <begin position="99"/>
        <end position="134"/>
    </location>
</feature>
<keyword evidence="1" id="KW-0175">Coiled coil</keyword>
<sequence>MTDDSHPNGGVRIDDADFSELDAANGGGPSSNMLLAPGTAGPNGGLSPPGSIGRSAGKSGRVIEKLMAENDRLRRELKSETTKREEEQRRAEAARSSRDSLQSINENLVHQTNIDKVGSTTPSQNHWNRGDLTSISRKDRKIEELRSEREENLKKRQDAESNLRKYVADQDARVAELAKDLSAEVAERERYARQYDVLAASWKHIEDRYQTSVNRLKKRIEEVAAEEKKNKTTVAKLEITIEQQRQEIEKMGAARRKIEQAYNERIDHTEEELKKVKKLTDGESGEVAEKLKEAMEAASQLRHILGVQKAIRGIPDDVTPGKT</sequence>